<evidence type="ECO:0000313" key="2">
    <source>
        <dbReference type="Proteomes" id="UP000748308"/>
    </source>
</evidence>
<name>A0A937XBQ0_UNCEI</name>
<evidence type="ECO:0008006" key="3">
    <source>
        <dbReference type="Google" id="ProtNLM"/>
    </source>
</evidence>
<sequence length="323" mass="33827">MKWSSGEGAGPGASRANGPAPSPAALLVAALLAGSVGLLAAPGAGGGAPIPGGTLPAGQGPAGPALEQVALIAHPRIGECSGIVRLDGAFFAHNDSGDEPVLYRSPTLDFAEAEVLPLPGAEAIDWEDIALLDGDLLIGDIGDNRRRRDRLVLYRARYIPAAEEEAGRLELVAALPFRYPDGRHNAEALAVVEGRVHIVTKAREGEPTWVYRFEELLADSALAAGEWNVPHRAARLELGVGGPATAADYDDSSGALVLLTGRSIAFYDGPRIAGAPVAQLPIRAGQCEALCVRGADLIVANEGRQVFILERFVERILDPARRR</sequence>
<comment type="caution">
    <text evidence="1">The sequence shown here is derived from an EMBL/GenBank/DDBJ whole genome shotgun (WGS) entry which is preliminary data.</text>
</comment>
<protein>
    <recommendedName>
        <fullName evidence="3">Esterase-like activity of phytase family protein</fullName>
    </recommendedName>
</protein>
<dbReference type="AlphaFoldDB" id="A0A937XBQ0"/>
<dbReference type="Proteomes" id="UP000748308">
    <property type="component" value="Unassembled WGS sequence"/>
</dbReference>
<dbReference type="EMBL" id="VGIY01000137">
    <property type="protein sequence ID" value="MBM3317516.1"/>
    <property type="molecule type" value="Genomic_DNA"/>
</dbReference>
<accession>A0A937XBQ0</accession>
<reference evidence="1" key="1">
    <citation type="submission" date="2019-03" db="EMBL/GenBank/DDBJ databases">
        <title>Lake Tanganyika Metagenome-Assembled Genomes (MAGs).</title>
        <authorList>
            <person name="Tran P."/>
        </authorList>
    </citation>
    <scope>NUCLEOTIDE SEQUENCE</scope>
    <source>
        <strain evidence="1">M_DeepCast_400m_m2_100</strain>
    </source>
</reference>
<gene>
    <name evidence="1" type="ORF">FJY75_06645</name>
</gene>
<organism evidence="1 2">
    <name type="scientific">Eiseniibacteriota bacterium</name>
    <dbReference type="NCBI Taxonomy" id="2212470"/>
    <lineage>
        <taxon>Bacteria</taxon>
        <taxon>Candidatus Eiseniibacteriota</taxon>
    </lineage>
</organism>
<evidence type="ECO:0000313" key="1">
    <source>
        <dbReference type="EMBL" id="MBM3317516.1"/>
    </source>
</evidence>
<proteinExistence type="predicted"/>